<dbReference type="Gene3D" id="3.40.50.300">
    <property type="entry name" value="P-loop containing nucleotide triphosphate hydrolases"/>
    <property type="match status" value="1"/>
</dbReference>
<comment type="caution">
    <text evidence="2">The sequence shown here is derived from an EMBL/GenBank/DDBJ whole genome shotgun (WGS) entry which is preliminary data.</text>
</comment>
<dbReference type="SUPFAM" id="SSF52540">
    <property type="entry name" value="P-loop containing nucleoside triphosphate hydrolases"/>
    <property type="match status" value="1"/>
</dbReference>
<dbReference type="Proteomes" id="UP001320609">
    <property type="component" value="Unassembled WGS sequence"/>
</dbReference>
<protein>
    <submittedName>
        <fullName evidence="2">Sulfotransferase family protein</fullName>
    </submittedName>
</protein>
<dbReference type="InterPro" id="IPR053259">
    <property type="entry name" value="Golvesin-related_Golgi"/>
</dbReference>
<dbReference type="InterPro" id="IPR027417">
    <property type="entry name" value="P-loop_NTPase"/>
</dbReference>
<dbReference type="InterPro" id="IPR005331">
    <property type="entry name" value="Sulfotransferase"/>
</dbReference>
<sequence length="242" mass="28711">MSKIVFLHIPKTGGTSVHDFLVNQFDRQDVLPDRFNTLREHSEEHLDNYKYFSGHYDFNGVKRIPGDKKIFTFMRDPKERILSLYYFWKSHTNEHIEKHNLQGPRLAKKMNLLDFLCYKENGIPANIDNSIARVFLGEMYCGPNQSFLYPEEQVLDIAKSNIDDLFCIGFMDDYEKSYKEVIKKLGFNSPSVIPHSRKENDKNDPSREFVKKEPLTEEINEELNRLVRFDQKIYEYCKEKFS</sequence>
<reference evidence="2 3" key="1">
    <citation type="submission" date="2022-03" db="EMBL/GenBank/DDBJ databases">
        <title>Genomic signatures underlying metal tolerance in selected Arctic bacterial isolates.</title>
        <authorList>
            <person name="Thomas F.A."/>
            <person name="Venkatachalam S."/>
            <person name="Krishnan K.P."/>
        </authorList>
    </citation>
    <scope>NUCLEOTIDE SEQUENCE [LARGE SCALE GENOMIC DNA]</scope>
    <source>
        <strain evidence="2 3">HM116</strain>
    </source>
</reference>
<evidence type="ECO:0000256" key="1">
    <source>
        <dbReference type="SAM" id="MobiDB-lite"/>
    </source>
</evidence>
<gene>
    <name evidence="2" type="ORF">MLE19_01575</name>
</gene>
<accession>A0ABS9S1N8</accession>
<name>A0ABS9S1N8_9GAMM</name>
<evidence type="ECO:0000313" key="2">
    <source>
        <dbReference type="EMBL" id="MCH4810010.1"/>
    </source>
</evidence>
<feature type="region of interest" description="Disordered" evidence="1">
    <location>
        <begin position="193"/>
        <end position="213"/>
    </location>
</feature>
<dbReference type="EMBL" id="JAKVTW010000001">
    <property type="protein sequence ID" value="MCH4810010.1"/>
    <property type="molecule type" value="Genomic_DNA"/>
</dbReference>
<organism evidence="2 3">
    <name type="scientific">Vreelandella neptunia</name>
    <dbReference type="NCBI Taxonomy" id="115551"/>
    <lineage>
        <taxon>Bacteria</taxon>
        <taxon>Pseudomonadati</taxon>
        <taxon>Pseudomonadota</taxon>
        <taxon>Gammaproteobacteria</taxon>
        <taxon>Oceanospirillales</taxon>
        <taxon>Halomonadaceae</taxon>
        <taxon>Vreelandella</taxon>
    </lineage>
</organism>
<dbReference type="PANTHER" id="PTHR32301">
    <property type="entry name" value="COUNTIN RECEPTOR CNR3-RELATED"/>
    <property type="match status" value="1"/>
</dbReference>
<keyword evidence="3" id="KW-1185">Reference proteome</keyword>
<dbReference type="PANTHER" id="PTHR32301:SF6">
    <property type="entry name" value="GOLVESIN-RELATED"/>
    <property type="match status" value="1"/>
</dbReference>
<dbReference type="Pfam" id="PF03567">
    <property type="entry name" value="Sulfotransfer_2"/>
    <property type="match status" value="1"/>
</dbReference>
<dbReference type="RefSeq" id="WP_240716323.1">
    <property type="nucleotide sequence ID" value="NZ_JAKVTW010000001.1"/>
</dbReference>
<proteinExistence type="predicted"/>
<feature type="compositionally biased region" description="Basic and acidic residues" evidence="1">
    <location>
        <begin position="196"/>
        <end position="213"/>
    </location>
</feature>
<evidence type="ECO:0000313" key="3">
    <source>
        <dbReference type="Proteomes" id="UP001320609"/>
    </source>
</evidence>